<dbReference type="GO" id="GO:0006355">
    <property type="term" value="P:regulation of DNA-templated transcription"/>
    <property type="evidence" value="ECO:0007669"/>
    <property type="project" value="InterPro"/>
</dbReference>
<evidence type="ECO:0000313" key="2">
    <source>
        <dbReference type="EMBL" id="KAF7470816.1"/>
    </source>
</evidence>
<dbReference type="Pfam" id="PF01352">
    <property type="entry name" value="KRAB"/>
    <property type="match status" value="1"/>
</dbReference>
<dbReference type="Proteomes" id="UP000662637">
    <property type="component" value="Unassembled WGS sequence"/>
</dbReference>
<evidence type="ECO:0000313" key="3">
    <source>
        <dbReference type="EMBL" id="VTJ90244.1"/>
    </source>
</evidence>
<sequence length="105" mass="12069">MGQELISRQLMSFLLGHHYTMELMSIEDVSISFTQEVWAMLDQSQKMLHQSVMLEIINHLVSVGYLLCKSDVTLYLEEGKILWMGEGTGFLPSQSPGMENEYQEH</sequence>
<reference evidence="3 4" key="1">
    <citation type="submission" date="2019-04" db="EMBL/GenBank/DDBJ databases">
        <authorList>
            <person name="Alioto T."/>
            <person name="Alioto T."/>
        </authorList>
    </citation>
    <scope>NUCLEOTIDE SEQUENCE [LARGE SCALE GENOMIC DNA]</scope>
</reference>
<dbReference type="CDD" id="cd07765">
    <property type="entry name" value="KRAB_A-box"/>
    <property type="match status" value="1"/>
</dbReference>
<dbReference type="SUPFAM" id="SSF109640">
    <property type="entry name" value="KRAB domain (Kruppel-associated box)"/>
    <property type="match status" value="1"/>
</dbReference>
<evidence type="ECO:0000313" key="4">
    <source>
        <dbReference type="Proteomes" id="UP000335636"/>
    </source>
</evidence>
<organism evidence="3 4">
    <name type="scientific">Marmota monax</name>
    <name type="common">Woodchuck</name>
    <dbReference type="NCBI Taxonomy" id="9995"/>
    <lineage>
        <taxon>Eukaryota</taxon>
        <taxon>Metazoa</taxon>
        <taxon>Chordata</taxon>
        <taxon>Craniata</taxon>
        <taxon>Vertebrata</taxon>
        <taxon>Euteleostomi</taxon>
        <taxon>Mammalia</taxon>
        <taxon>Eutheria</taxon>
        <taxon>Euarchontoglires</taxon>
        <taxon>Glires</taxon>
        <taxon>Rodentia</taxon>
        <taxon>Sciuromorpha</taxon>
        <taxon>Sciuridae</taxon>
        <taxon>Xerinae</taxon>
        <taxon>Marmotini</taxon>
        <taxon>Marmota</taxon>
    </lineage>
</organism>
<gene>
    <name evidence="2" type="ORF">GHT09_017886</name>
    <name evidence="3" type="ORF">MONAX_5E019624</name>
</gene>
<dbReference type="Gene3D" id="6.10.140.140">
    <property type="match status" value="1"/>
</dbReference>
<name>A0A5E4D7M0_MARMO</name>
<dbReference type="PANTHER" id="PTHR23232">
    <property type="entry name" value="KRAB DOMAIN C2H2 ZINC FINGER"/>
    <property type="match status" value="1"/>
</dbReference>
<proteinExistence type="predicted"/>
<dbReference type="InterPro" id="IPR050169">
    <property type="entry name" value="Krueppel_C2H2_ZnF"/>
</dbReference>
<dbReference type="PANTHER" id="PTHR23232:SF136">
    <property type="entry name" value="KRAB DOMAIN-CONTAINING PROTEIN"/>
    <property type="match status" value="1"/>
</dbReference>
<reference evidence="2" key="2">
    <citation type="submission" date="2020-08" db="EMBL/GenBank/DDBJ databases">
        <authorList>
            <person name="Shumante A."/>
            <person name="Zimin A.V."/>
            <person name="Puiu D."/>
            <person name="Salzberg S.L."/>
        </authorList>
    </citation>
    <scope>NUCLEOTIDE SEQUENCE</scope>
    <source>
        <strain evidence="2">WC2-LM</strain>
        <tissue evidence="2">Liver</tissue>
    </source>
</reference>
<dbReference type="InterPro" id="IPR036051">
    <property type="entry name" value="KRAB_dom_sf"/>
</dbReference>
<evidence type="ECO:0000259" key="1">
    <source>
        <dbReference type="PROSITE" id="PS50805"/>
    </source>
</evidence>
<dbReference type="AlphaFoldDB" id="A0A5E4D7M0"/>
<dbReference type="SMART" id="SM00349">
    <property type="entry name" value="KRAB"/>
    <property type="match status" value="1"/>
</dbReference>
<dbReference type="Proteomes" id="UP000335636">
    <property type="component" value="Unassembled WGS sequence"/>
</dbReference>
<dbReference type="EMBL" id="CABDUW010004277">
    <property type="protein sequence ID" value="VTJ90244.1"/>
    <property type="molecule type" value="Genomic_DNA"/>
</dbReference>
<dbReference type="EMBL" id="WJEC01006965">
    <property type="protein sequence ID" value="KAF7470816.1"/>
    <property type="molecule type" value="Genomic_DNA"/>
</dbReference>
<protein>
    <submittedName>
        <fullName evidence="2">Zinc finger protein 705A-like</fullName>
    </submittedName>
</protein>
<accession>A0A5E4D7M0</accession>
<dbReference type="PROSITE" id="PS50805">
    <property type="entry name" value="KRAB"/>
    <property type="match status" value="1"/>
</dbReference>
<feature type="domain" description="KRAB" evidence="1">
    <location>
        <begin position="24"/>
        <end position="95"/>
    </location>
</feature>
<keyword evidence="4" id="KW-1185">Reference proteome</keyword>
<dbReference type="InterPro" id="IPR001909">
    <property type="entry name" value="KRAB"/>
</dbReference>